<organism evidence="6 7">
    <name type="scientific">Sphingomonas sanxanigenens DSM 19645 = NX02</name>
    <dbReference type="NCBI Taxonomy" id="1123269"/>
    <lineage>
        <taxon>Bacteria</taxon>
        <taxon>Pseudomonadati</taxon>
        <taxon>Pseudomonadota</taxon>
        <taxon>Alphaproteobacteria</taxon>
        <taxon>Sphingomonadales</taxon>
        <taxon>Sphingomonadaceae</taxon>
        <taxon>Sphingomonas</taxon>
    </lineage>
</organism>
<sequence length="349" mass="37768">MTWTGLPPACCSLCADAKRLHLRRQRLRMIQDVVCAKLLHPILRFGARGGRDHRQVGALARDLHCDGSNAASAAETASLVSRRLARLEEELGIQLLARTTRGATLTEAGGAFRDYAMGVCAGLDAVREAILPEEDLQGLLRITAPLSFVPTIFAPVIADMAVQHPRLQIHASYSDHYVDLVGGGFDCGIRVGYLEDSNLIAKRVGPIYGSLVASPAYVAAHGAPETLEEFLDHEVLMHGTEAWQLMDGDKAVMVRPQGRLKADNIIALMTAAIAGLGIARLPDGIAHEHLASGALIRVLPQHPLPIAGMFVVRPHSPHPARKVRVFTEMLQNFLGSCPFISKPYSDDQP</sequence>
<evidence type="ECO:0000313" key="6">
    <source>
        <dbReference type="EMBL" id="AHE55503.1"/>
    </source>
</evidence>
<dbReference type="eggNOG" id="COG0583">
    <property type="taxonomic scope" value="Bacteria"/>
</dbReference>
<comment type="similarity">
    <text evidence="1">Belongs to the LysR transcriptional regulatory family.</text>
</comment>
<dbReference type="InterPro" id="IPR058163">
    <property type="entry name" value="LysR-type_TF_proteobact-type"/>
</dbReference>
<evidence type="ECO:0000256" key="3">
    <source>
        <dbReference type="ARBA" id="ARBA00023125"/>
    </source>
</evidence>
<dbReference type="STRING" id="1123269.NX02_19195"/>
<feature type="domain" description="HTH lysR-type" evidence="5">
    <location>
        <begin position="76"/>
        <end position="106"/>
    </location>
</feature>
<dbReference type="PANTHER" id="PTHR30537:SF5">
    <property type="entry name" value="HTH-TYPE TRANSCRIPTIONAL ACTIVATOR TTDR-RELATED"/>
    <property type="match status" value="1"/>
</dbReference>
<dbReference type="CDD" id="cd08422">
    <property type="entry name" value="PBP2_CrgA_like"/>
    <property type="match status" value="1"/>
</dbReference>
<dbReference type="InterPro" id="IPR005119">
    <property type="entry name" value="LysR_subst-bd"/>
</dbReference>
<dbReference type="PANTHER" id="PTHR30537">
    <property type="entry name" value="HTH-TYPE TRANSCRIPTIONAL REGULATOR"/>
    <property type="match status" value="1"/>
</dbReference>
<evidence type="ECO:0000313" key="7">
    <source>
        <dbReference type="Proteomes" id="UP000018851"/>
    </source>
</evidence>
<dbReference type="InterPro" id="IPR036388">
    <property type="entry name" value="WH-like_DNA-bd_sf"/>
</dbReference>
<dbReference type="GO" id="GO:0003700">
    <property type="term" value="F:DNA-binding transcription factor activity"/>
    <property type="evidence" value="ECO:0007669"/>
    <property type="project" value="InterPro"/>
</dbReference>
<dbReference type="SUPFAM" id="SSF53850">
    <property type="entry name" value="Periplasmic binding protein-like II"/>
    <property type="match status" value="1"/>
</dbReference>
<dbReference type="SUPFAM" id="SSF46785">
    <property type="entry name" value="Winged helix' DNA-binding domain"/>
    <property type="match status" value="1"/>
</dbReference>
<dbReference type="Gene3D" id="1.10.10.10">
    <property type="entry name" value="Winged helix-like DNA-binding domain superfamily/Winged helix DNA-binding domain"/>
    <property type="match status" value="1"/>
</dbReference>
<dbReference type="GO" id="GO:0006351">
    <property type="term" value="P:DNA-templated transcription"/>
    <property type="evidence" value="ECO:0007669"/>
    <property type="project" value="TreeGrafter"/>
</dbReference>
<dbReference type="GO" id="GO:0043565">
    <property type="term" value="F:sequence-specific DNA binding"/>
    <property type="evidence" value="ECO:0007669"/>
    <property type="project" value="TreeGrafter"/>
</dbReference>
<dbReference type="Pfam" id="PF00126">
    <property type="entry name" value="HTH_1"/>
    <property type="match status" value="1"/>
</dbReference>
<evidence type="ECO:0000259" key="5">
    <source>
        <dbReference type="PROSITE" id="PS50931"/>
    </source>
</evidence>
<dbReference type="PROSITE" id="PS50931">
    <property type="entry name" value="HTH_LYSR"/>
    <property type="match status" value="1"/>
</dbReference>
<keyword evidence="3" id="KW-0238">DNA-binding</keyword>
<accession>W0AGW3</accession>
<gene>
    <name evidence="6" type="ORF">NX02_19195</name>
</gene>
<reference evidence="6 7" key="1">
    <citation type="submission" date="2013-07" db="EMBL/GenBank/DDBJ databases">
        <title>Completed genome of Sphingomonas sanxanigenens NX02.</title>
        <authorList>
            <person name="Ma T."/>
            <person name="Huang H."/>
            <person name="Wu M."/>
            <person name="Li X."/>
            <person name="Li G."/>
        </authorList>
    </citation>
    <scope>NUCLEOTIDE SEQUENCE [LARGE SCALE GENOMIC DNA]</scope>
    <source>
        <strain evidence="6 7">NX02</strain>
    </source>
</reference>
<dbReference type="Pfam" id="PF03466">
    <property type="entry name" value="LysR_substrate"/>
    <property type="match status" value="1"/>
</dbReference>
<dbReference type="KEGG" id="ssan:NX02_19195"/>
<dbReference type="Proteomes" id="UP000018851">
    <property type="component" value="Chromosome"/>
</dbReference>
<dbReference type="InterPro" id="IPR036390">
    <property type="entry name" value="WH_DNA-bd_sf"/>
</dbReference>
<keyword evidence="2" id="KW-0805">Transcription regulation</keyword>
<evidence type="ECO:0000256" key="1">
    <source>
        <dbReference type="ARBA" id="ARBA00009437"/>
    </source>
</evidence>
<proteinExistence type="inferred from homology"/>
<dbReference type="Gene3D" id="3.40.190.290">
    <property type="match status" value="1"/>
</dbReference>
<protein>
    <recommendedName>
        <fullName evidence="5">HTH lysR-type domain-containing protein</fullName>
    </recommendedName>
</protein>
<dbReference type="HOGENOM" id="CLU_039613_16_2_5"/>
<keyword evidence="4" id="KW-0804">Transcription</keyword>
<evidence type="ECO:0000256" key="4">
    <source>
        <dbReference type="ARBA" id="ARBA00023163"/>
    </source>
</evidence>
<dbReference type="EMBL" id="CP006644">
    <property type="protein sequence ID" value="AHE55503.1"/>
    <property type="molecule type" value="Genomic_DNA"/>
</dbReference>
<dbReference type="InterPro" id="IPR000847">
    <property type="entry name" value="LysR_HTH_N"/>
</dbReference>
<evidence type="ECO:0000256" key="2">
    <source>
        <dbReference type="ARBA" id="ARBA00023015"/>
    </source>
</evidence>
<name>W0AGW3_9SPHN</name>
<dbReference type="PATRIC" id="fig|1123269.5.peg.3758"/>
<dbReference type="AlphaFoldDB" id="W0AGW3"/>
<keyword evidence="7" id="KW-1185">Reference proteome</keyword>